<evidence type="ECO:0000256" key="1">
    <source>
        <dbReference type="SAM" id="MobiDB-lite"/>
    </source>
</evidence>
<feature type="domain" description="RecQ-mediated genome instability protein 1 C-terminal OB-fold" evidence="2">
    <location>
        <begin position="45"/>
        <end position="174"/>
    </location>
</feature>
<dbReference type="AlphaFoldDB" id="A0AAW1R7B9"/>
<evidence type="ECO:0000313" key="4">
    <source>
        <dbReference type="Proteomes" id="UP001489004"/>
    </source>
</evidence>
<dbReference type="EMBL" id="JALJOR010000001">
    <property type="protein sequence ID" value="KAK9829539.1"/>
    <property type="molecule type" value="Genomic_DNA"/>
</dbReference>
<proteinExistence type="predicted"/>
<comment type="caution">
    <text evidence="3">The sequence shown here is derived from an EMBL/GenBank/DDBJ whole genome shotgun (WGS) entry which is preliminary data.</text>
</comment>
<name>A0AAW1R7B9_9CHLO</name>
<sequence>MQTSFADNSTPLRASIGRLPGGGPSERSPMTAESAVSERTEPAGSPPYTCLALAMQRLAGMTDAELPLHFHIMGRVVHSLPPLRFKDPNTGAPTNYSFDLEIEDGSARALAVLAHEFIQELIGLTPSELVAGLQDQPAETRDRLKAASMQMVNYVGPMQMVVHERGASAVVLQLGGRVPLHYSY</sequence>
<dbReference type="InterPro" id="IPR032199">
    <property type="entry name" value="RMI1_C"/>
</dbReference>
<feature type="compositionally biased region" description="Polar residues" evidence="1">
    <location>
        <begin position="1"/>
        <end position="12"/>
    </location>
</feature>
<reference evidence="3 4" key="1">
    <citation type="journal article" date="2024" name="Nat. Commun.">
        <title>Phylogenomics reveals the evolutionary origins of lichenization in chlorophyte algae.</title>
        <authorList>
            <person name="Puginier C."/>
            <person name="Libourel C."/>
            <person name="Otte J."/>
            <person name="Skaloud P."/>
            <person name="Haon M."/>
            <person name="Grisel S."/>
            <person name="Petersen M."/>
            <person name="Berrin J.G."/>
            <person name="Delaux P.M."/>
            <person name="Dal Grande F."/>
            <person name="Keller J."/>
        </authorList>
    </citation>
    <scope>NUCLEOTIDE SEQUENCE [LARGE SCALE GENOMIC DNA]</scope>
    <source>
        <strain evidence="3 4">SAG 2043</strain>
    </source>
</reference>
<feature type="region of interest" description="Disordered" evidence="1">
    <location>
        <begin position="1"/>
        <end position="46"/>
    </location>
</feature>
<evidence type="ECO:0000313" key="3">
    <source>
        <dbReference type="EMBL" id="KAK9829539.1"/>
    </source>
</evidence>
<dbReference type="Proteomes" id="UP001489004">
    <property type="component" value="Unassembled WGS sequence"/>
</dbReference>
<protein>
    <recommendedName>
        <fullName evidence="2">RecQ-mediated genome instability protein 1 C-terminal OB-fold domain-containing protein</fullName>
    </recommendedName>
</protein>
<dbReference type="GO" id="GO:0000166">
    <property type="term" value="F:nucleotide binding"/>
    <property type="evidence" value="ECO:0007669"/>
    <property type="project" value="InterPro"/>
</dbReference>
<evidence type="ECO:0000259" key="2">
    <source>
        <dbReference type="Pfam" id="PF16099"/>
    </source>
</evidence>
<keyword evidence="4" id="KW-1185">Reference proteome</keyword>
<organism evidence="3 4">
    <name type="scientific">[Myrmecia] bisecta</name>
    <dbReference type="NCBI Taxonomy" id="41462"/>
    <lineage>
        <taxon>Eukaryota</taxon>
        <taxon>Viridiplantae</taxon>
        <taxon>Chlorophyta</taxon>
        <taxon>core chlorophytes</taxon>
        <taxon>Trebouxiophyceae</taxon>
        <taxon>Trebouxiales</taxon>
        <taxon>Trebouxiaceae</taxon>
        <taxon>Myrmecia</taxon>
    </lineage>
</organism>
<accession>A0AAW1R7B9</accession>
<gene>
    <name evidence="3" type="ORF">WJX72_006380</name>
</gene>
<dbReference type="Pfam" id="PF16099">
    <property type="entry name" value="RMI1_C"/>
    <property type="match status" value="1"/>
</dbReference>